<dbReference type="RefSeq" id="WP_283535221.1">
    <property type="nucleotide sequence ID" value="NZ_CP073633.1"/>
</dbReference>
<name>A0AAX3WBR6_METEX</name>
<dbReference type="AlphaFoldDB" id="A0AAX3WBR6"/>
<organism evidence="1 2">
    <name type="scientific">Methylorubrum extorquens</name>
    <name type="common">Methylobacterium dichloromethanicum</name>
    <name type="synonym">Methylobacterium extorquens</name>
    <dbReference type="NCBI Taxonomy" id="408"/>
    <lineage>
        <taxon>Bacteria</taxon>
        <taxon>Pseudomonadati</taxon>
        <taxon>Pseudomonadota</taxon>
        <taxon>Alphaproteobacteria</taxon>
        <taxon>Hyphomicrobiales</taxon>
        <taxon>Methylobacteriaceae</taxon>
        <taxon>Methylorubrum</taxon>
    </lineage>
</organism>
<dbReference type="Proteomes" id="UP001223720">
    <property type="component" value="Chromosome"/>
</dbReference>
<sequence length="679" mass="69339">MDELPAGFRLVARPGAPAADDLPPGFRVAAPPAPAAQPSVAVDVAKALPTGAVKGAIGLAGLPGDVQEMSNSLFDRAALGIGHMVMDATGYGPQAGTPERDEFDRLYLGIGSGGGLPTTKDVRRSVEKATGPLYEPKTVPGQYAQTVGEFAPGALVGSGGVVRRAAETIIPAVASETAGQATKGTAAEPFARLAGGVAGNVGVATAAARADAPARAIAAATRGTTEADLAAARALGETAQRVGVPLAGAEAIQGATGNATKLGDLQRAVEGSLDGGAILSQAYAQRPQQMRNAVDDALAALGPQSTTPSTIGPRAAQTAEAAIDDLRQSINQSTRADYAAAGTHRLDPADFEPLARDPAFRETLRQLRADPVLGPTYRDLPDSSIAVIDAVTKGMRDRGVALGNRANPGFSSETAGLYSGGAVEARAIARDPARGGSQAYDDALIAQAQARRQNLEPLEQGPLGQLAQAGDTAAATQAVLPARPLVGGEAELADAVTRLRARDPDLTNELIRQRLADQYDVSATRLVGGEAQGGGARFAKDIAGTEQQARSLDAVLEATGGPAVRQPIADVLDVFRATGTRKPQGSPTDFNQQIREAVGEMPLTAQALTALRTGGASLLTQAGDGARRVWFGRNNATLAEILTAPDSVGRIGTILQRGTATPFADAALRQALQSRGADL</sequence>
<dbReference type="EMBL" id="CP073633">
    <property type="protein sequence ID" value="WHQ68618.1"/>
    <property type="molecule type" value="Genomic_DNA"/>
</dbReference>
<proteinExistence type="predicted"/>
<evidence type="ECO:0000313" key="2">
    <source>
        <dbReference type="Proteomes" id="UP001223720"/>
    </source>
</evidence>
<reference evidence="1" key="1">
    <citation type="journal article" date="2022" name="Biotechnol. Bioprocess Eng.">
        <title>Pan-genome Analysis Reveals Comparative Genomic Features of Central Metabolic Pathways in Methylorubrum extorquens.</title>
        <authorList>
            <person name="Lee G.M."/>
            <person name="Scott-Nevros Z.K."/>
            <person name="Lee S.-M."/>
            <person name="Kim D."/>
        </authorList>
    </citation>
    <scope>NUCLEOTIDE SEQUENCE</scope>
    <source>
        <strain evidence="1">ATCC 55366</strain>
    </source>
</reference>
<protein>
    <submittedName>
        <fullName evidence="1">Uncharacterized protein</fullName>
    </submittedName>
</protein>
<evidence type="ECO:0000313" key="1">
    <source>
        <dbReference type="EMBL" id="WHQ68618.1"/>
    </source>
</evidence>
<accession>A0AAX3WBR6</accession>
<gene>
    <name evidence="1" type="ORF">KEC54_19915</name>
</gene>